<protein>
    <submittedName>
        <fullName evidence="1">Uncharacterized protein</fullName>
    </submittedName>
</protein>
<sequence>MGEPTEIKTVRSYMKDGGDWAIRCGHCGRIFGVDEGDDGTPRGEQWICPRISGHRLTLELMIPSCA</sequence>
<proteinExistence type="predicted"/>
<accession>A0ABX7ZTI7</accession>
<dbReference type="EMBL" id="CP046674">
    <property type="protein sequence ID" value="QUP58506.1"/>
    <property type="molecule type" value="Genomic_DNA"/>
</dbReference>
<name>A0ABX7ZTI7_9RALS</name>
<evidence type="ECO:0000313" key="2">
    <source>
        <dbReference type="Proteomes" id="UP000680989"/>
    </source>
</evidence>
<dbReference type="Proteomes" id="UP000680989">
    <property type="component" value="Chromosome"/>
</dbReference>
<dbReference type="RefSeq" id="WP_211906728.1">
    <property type="nucleotide sequence ID" value="NZ_CP046674.1"/>
</dbReference>
<keyword evidence="2" id="KW-1185">Reference proteome</keyword>
<reference evidence="2" key="1">
    <citation type="submission" date="2019-12" db="EMBL/GenBank/DDBJ databases">
        <title>Whole-genome sequence of tobacco pathogen Ralstonia pseudosolanacearum strain RS, originating from Yunnan province of China.</title>
        <authorList>
            <person name="Lu C.-H."/>
        </authorList>
    </citation>
    <scope>NUCLEOTIDE SEQUENCE [LARGE SCALE GENOMIC DNA]</scope>
    <source>
        <strain evidence="2">RS</strain>
    </source>
</reference>
<gene>
    <name evidence="1" type="ORF">GO999_07970</name>
</gene>
<evidence type="ECO:0000313" key="1">
    <source>
        <dbReference type="EMBL" id="QUP58506.1"/>
    </source>
</evidence>
<organism evidence="1 2">
    <name type="scientific">Ralstonia nicotianae</name>
    <dbReference type="NCBI Taxonomy" id="3037696"/>
    <lineage>
        <taxon>Bacteria</taxon>
        <taxon>Pseudomonadati</taxon>
        <taxon>Pseudomonadota</taxon>
        <taxon>Betaproteobacteria</taxon>
        <taxon>Burkholderiales</taxon>
        <taxon>Burkholderiaceae</taxon>
        <taxon>Ralstonia</taxon>
        <taxon>Ralstonia solanacearum species complex</taxon>
    </lineage>
</organism>